<keyword evidence="2" id="KW-1133">Transmembrane helix</keyword>
<accession>A0ABT4F499</accession>
<feature type="transmembrane region" description="Helical" evidence="2">
    <location>
        <begin position="335"/>
        <end position="353"/>
    </location>
</feature>
<feature type="coiled-coil region" evidence="1">
    <location>
        <begin position="223"/>
        <end position="272"/>
    </location>
</feature>
<name>A0ABT4F499_9BACI</name>
<evidence type="ECO:0000256" key="2">
    <source>
        <dbReference type="SAM" id="Phobius"/>
    </source>
</evidence>
<feature type="transmembrane region" description="Helical" evidence="2">
    <location>
        <begin position="302"/>
        <end position="323"/>
    </location>
</feature>
<dbReference type="EMBL" id="JAMDMH010000031">
    <property type="protein sequence ID" value="MCY9576886.1"/>
    <property type="molecule type" value="Genomic_DNA"/>
</dbReference>
<protein>
    <submittedName>
        <fullName evidence="3">Uncharacterized protein</fullName>
    </submittedName>
</protein>
<reference evidence="3 4" key="1">
    <citation type="submission" date="2022-05" db="EMBL/GenBank/DDBJ databases">
        <title>Genome Sequencing of Bee-Associated Microbes.</title>
        <authorList>
            <person name="Dunlap C."/>
        </authorList>
    </citation>
    <scope>NUCLEOTIDE SEQUENCE [LARGE SCALE GENOMIC DNA]</scope>
    <source>
        <strain evidence="3 4">CBP-1093</strain>
    </source>
</reference>
<evidence type="ECO:0000313" key="4">
    <source>
        <dbReference type="Proteomes" id="UP001527057"/>
    </source>
</evidence>
<keyword evidence="1" id="KW-0175">Coiled coil</keyword>
<keyword evidence="2" id="KW-0812">Transmembrane</keyword>
<proteinExistence type="predicted"/>
<evidence type="ECO:0000313" key="3">
    <source>
        <dbReference type="EMBL" id="MCY9576886.1"/>
    </source>
</evidence>
<comment type="caution">
    <text evidence="3">The sequence shown here is derived from an EMBL/GenBank/DDBJ whole genome shotgun (WGS) entry which is preliminary data.</text>
</comment>
<keyword evidence="2" id="KW-0472">Membrane</keyword>
<dbReference type="Proteomes" id="UP001527057">
    <property type="component" value="Unassembled WGS sequence"/>
</dbReference>
<evidence type="ECO:0000256" key="1">
    <source>
        <dbReference type="SAM" id="Coils"/>
    </source>
</evidence>
<organism evidence="3 4">
    <name type="scientific">Bacillus xiamenensis</name>
    <dbReference type="NCBI Taxonomy" id="1178537"/>
    <lineage>
        <taxon>Bacteria</taxon>
        <taxon>Bacillati</taxon>
        <taxon>Bacillota</taxon>
        <taxon>Bacilli</taxon>
        <taxon>Bacillales</taxon>
        <taxon>Bacillaceae</taxon>
        <taxon>Bacillus</taxon>
    </lineage>
</organism>
<gene>
    <name evidence="3" type="ORF">M5W27_13890</name>
</gene>
<sequence>MTLLEQIDNHSLFNDLPELKVEVESLLNDEEFIAELDKEGTELVNRVKLVIDYTDNSINSSDSMLLRESHLNNMRAHINNIKVWLGNRNFLDSQNNRIQLNDALNKILDYSIYIPLTTRDNIDSIREAATGFRRSIGMQKSHFEKEVRELEGFSEDVQNDLTNLYEKVETFSTKFEEKISNMESRQDELHSGFLQKEADRMAAFEEQKSKFRESIDESLYKWNENIKIELDERKNEFNQFMNDLKDEQDHFIEATKTKLSDYDEILSKHQKEVEGVLGLISTNSISAHHKEVANKAENSKKIWQTVTVVAFTMTVLFSVFALFFNKITDLSWPNLVAKILVIGSLGSLTAYTARQAKVNQELEFKNRQLEVELKTLNPYIASFDNEEQENLKKALFPKIFGREEKLESLNQKDDGNSIEELIRQLIPLLEKSK</sequence>
<dbReference type="RefSeq" id="WP_197227454.1">
    <property type="nucleotide sequence ID" value="NZ_JAMDMH010000031.1"/>
</dbReference>
<keyword evidence="4" id="KW-1185">Reference proteome</keyword>